<dbReference type="EMBL" id="CP000393">
    <property type="protein sequence ID" value="ABG50663.1"/>
    <property type="molecule type" value="Genomic_DNA"/>
</dbReference>
<dbReference type="InterPro" id="IPR052739">
    <property type="entry name" value="FAAH2"/>
</dbReference>
<organism evidence="2">
    <name type="scientific">Trichodesmium erythraeum (strain IMS101)</name>
    <dbReference type="NCBI Taxonomy" id="203124"/>
    <lineage>
        <taxon>Bacteria</taxon>
        <taxon>Bacillati</taxon>
        <taxon>Cyanobacteriota</taxon>
        <taxon>Cyanophyceae</taxon>
        <taxon>Oscillatoriophycideae</taxon>
        <taxon>Oscillatoriales</taxon>
        <taxon>Microcoleaceae</taxon>
        <taxon>Trichodesmium</taxon>
    </lineage>
</organism>
<feature type="domain" description="Amidase" evidence="1">
    <location>
        <begin position="325"/>
        <end position="429"/>
    </location>
</feature>
<dbReference type="eggNOG" id="COG0154">
    <property type="taxonomic scope" value="Bacteria"/>
</dbReference>
<dbReference type="GO" id="GO:0012505">
    <property type="term" value="C:endomembrane system"/>
    <property type="evidence" value="ECO:0007669"/>
    <property type="project" value="TreeGrafter"/>
</dbReference>
<accession>Q116B1</accession>
<feature type="domain" description="Amidase" evidence="1">
    <location>
        <begin position="24"/>
        <end position="318"/>
    </location>
</feature>
<gene>
    <name evidence="2" type="ordered locus">Tery_1350</name>
</gene>
<dbReference type="KEGG" id="ter:Tery_1350"/>
<dbReference type="InterPro" id="IPR036928">
    <property type="entry name" value="AS_sf"/>
</dbReference>
<evidence type="ECO:0000259" key="1">
    <source>
        <dbReference type="Pfam" id="PF01425"/>
    </source>
</evidence>
<dbReference type="PANTHER" id="PTHR43372:SF4">
    <property type="entry name" value="FATTY-ACID AMIDE HYDROLASE 2"/>
    <property type="match status" value="1"/>
</dbReference>
<sequence length="446" mass="49355">MKLTSLSAHTLAKIIRERLVSCEEVVTAYLQRISYYNPQLNAIITLDPEQVDQQVKKADRALAKGKCFGPLHGVPITIKDSLETKGLRTTCSYEPLANYIPRKDATVVAKLKAAGAIILGKTNTPKLTGDFQTNSPLFGRTNNPWNLDYTPGGSTGGGGSAIAAQLSVFDIGSDLGGSLRIPAHFCGIYTIKATEKRVSTYGHIPELPGNPLTINHCQNVGYLGRSVEDLMLCFSVIKESNHQGLNEKINSFSSLNSYGFVWSYGFGNIPCCSETKKAIKTVIDVLSELDYQLEYRNLSQINMDEVWEIYRNILSYEFNPSTPKDEQKNYMIALEKRQMIMNQLALFFQKVDIWLIPVVPFPAFPRFPFGNDIDIEGKSYPYFQAIGAYTTLFNLTGYPVVVIPLTLSSKGLPIGVQLVGNYGNDQKLLTIANQISSIINPLPCPL</sequence>
<dbReference type="AlphaFoldDB" id="Q116B1"/>
<name>Q116B1_TRIEI</name>
<dbReference type="Pfam" id="PF01425">
    <property type="entry name" value="Amidase"/>
    <property type="match status" value="2"/>
</dbReference>
<protein>
    <submittedName>
        <fullName evidence="2">Amidase</fullName>
    </submittedName>
</protein>
<dbReference type="SUPFAM" id="SSF75304">
    <property type="entry name" value="Amidase signature (AS) enzymes"/>
    <property type="match status" value="1"/>
</dbReference>
<dbReference type="Gene3D" id="3.90.1300.10">
    <property type="entry name" value="Amidase signature (AS) domain"/>
    <property type="match status" value="1"/>
</dbReference>
<proteinExistence type="predicted"/>
<reference evidence="2" key="1">
    <citation type="submission" date="2006-06" db="EMBL/GenBank/DDBJ databases">
        <title>Complete sequence of Trichodesmium erythraeum IMS101.</title>
        <authorList>
            <consortium name="US DOE Joint Genome Institute"/>
            <person name="Copeland A."/>
            <person name="Lucas S."/>
            <person name="Lapidus A."/>
            <person name="Barry K."/>
            <person name="Detter J.C."/>
            <person name="Glavina del Rio T."/>
            <person name="Hammon N."/>
            <person name="Israni S."/>
            <person name="Dalin E."/>
            <person name="Tice H."/>
            <person name="Pitluck S."/>
            <person name="Kiss H."/>
            <person name="Munk A.C."/>
            <person name="Brettin T."/>
            <person name="Bruce D."/>
            <person name="Han C."/>
            <person name="Tapia R."/>
            <person name="Gilna P."/>
            <person name="Schmutz J."/>
            <person name="Larimer F."/>
            <person name="Land M."/>
            <person name="Hauser L."/>
            <person name="Kyrpides N."/>
            <person name="Kim E."/>
            <person name="Richardson P."/>
        </authorList>
    </citation>
    <scope>NUCLEOTIDE SEQUENCE [LARGE SCALE GENOMIC DNA]</scope>
    <source>
        <strain evidence="2">IMS101</strain>
    </source>
</reference>
<dbReference type="HOGENOM" id="CLU_009600_0_4_3"/>
<dbReference type="PANTHER" id="PTHR43372">
    <property type="entry name" value="FATTY-ACID AMIDE HYDROLASE"/>
    <property type="match status" value="1"/>
</dbReference>
<dbReference type="STRING" id="203124.Tery_1350"/>
<dbReference type="RefSeq" id="WP_011611042.1">
    <property type="nucleotide sequence ID" value="NC_008312.1"/>
</dbReference>
<evidence type="ECO:0000313" key="2">
    <source>
        <dbReference type="EMBL" id="ABG50663.1"/>
    </source>
</evidence>
<dbReference type="InterPro" id="IPR023631">
    <property type="entry name" value="Amidase_dom"/>
</dbReference>
<dbReference type="OrthoDB" id="9811471at2"/>